<dbReference type="EMBL" id="JAGMUV010000013">
    <property type="protein sequence ID" value="KAH7136273.1"/>
    <property type="molecule type" value="Genomic_DNA"/>
</dbReference>
<dbReference type="PANTHER" id="PTHR47381">
    <property type="entry name" value="ALPHA/BETA-HYDROLASES SUPERFAMILY PROTEIN"/>
    <property type="match status" value="1"/>
</dbReference>
<evidence type="ECO:0000313" key="1">
    <source>
        <dbReference type="EMBL" id="KAH7136273.1"/>
    </source>
</evidence>
<reference evidence="1" key="1">
    <citation type="journal article" date="2021" name="Nat. Commun.">
        <title>Genetic determinants of endophytism in the Arabidopsis root mycobiome.</title>
        <authorList>
            <person name="Mesny F."/>
            <person name="Miyauchi S."/>
            <person name="Thiergart T."/>
            <person name="Pickel B."/>
            <person name="Atanasova L."/>
            <person name="Karlsson M."/>
            <person name="Huettel B."/>
            <person name="Barry K.W."/>
            <person name="Haridas S."/>
            <person name="Chen C."/>
            <person name="Bauer D."/>
            <person name="Andreopoulos W."/>
            <person name="Pangilinan J."/>
            <person name="LaButti K."/>
            <person name="Riley R."/>
            <person name="Lipzen A."/>
            <person name="Clum A."/>
            <person name="Drula E."/>
            <person name="Henrissat B."/>
            <person name="Kohler A."/>
            <person name="Grigoriev I.V."/>
            <person name="Martin F.M."/>
            <person name="Hacquard S."/>
        </authorList>
    </citation>
    <scope>NUCLEOTIDE SEQUENCE</scope>
    <source>
        <strain evidence="1">MPI-CAGE-AT-0147</strain>
    </source>
</reference>
<dbReference type="SUPFAM" id="SSF53474">
    <property type="entry name" value="alpha/beta-Hydrolases"/>
    <property type="match status" value="1"/>
</dbReference>
<sequence length="285" mass="31914">MNPNDRFELLESTPRSSLTVLNIAGFHVYLYGVEQLNAEQAKDTTVLFHIHGRTRTYKDAEEIAHRLLSECRTRGPTKKGLVVATLDNRNHGSRAIDETAIQDWEGGNPRHAQDMLSMMDGIVADVQTIITFLESYVEGLFTPTKFIVTGVSLGGHATWDILARDDRVNNGIIIVGSPNLTDMLRERLDKYKSTRDGATGATEWPKSIENLYLARDKSLEGISGKEFLILNGAIDPLVPAKFTLPWVQNFGANNKVTVFEQEDNGHWVSIQMMEKIVDWVTDTLV</sequence>
<dbReference type="InterPro" id="IPR029058">
    <property type="entry name" value="AB_hydrolase_fold"/>
</dbReference>
<dbReference type="Gene3D" id="3.40.50.1820">
    <property type="entry name" value="alpha/beta hydrolase"/>
    <property type="match status" value="1"/>
</dbReference>
<evidence type="ECO:0000313" key="2">
    <source>
        <dbReference type="Proteomes" id="UP000738349"/>
    </source>
</evidence>
<keyword evidence="1" id="KW-0378">Hydrolase</keyword>
<keyword evidence="2" id="KW-1185">Reference proteome</keyword>
<gene>
    <name evidence="1" type="ORF">EDB81DRAFT_77525</name>
</gene>
<comment type="caution">
    <text evidence="1">The sequence shown here is derived from an EMBL/GenBank/DDBJ whole genome shotgun (WGS) entry which is preliminary data.</text>
</comment>
<accession>A0A9P9EEQ4</accession>
<name>A0A9P9EEQ4_9HYPO</name>
<proteinExistence type="predicted"/>
<dbReference type="Proteomes" id="UP000738349">
    <property type="component" value="Unassembled WGS sequence"/>
</dbReference>
<organism evidence="1 2">
    <name type="scientific">Dactylonectria macrodidyma</name>
    <dbReference type="NCBI Taxonomy" id="307937"/>
    <lineage>
        <taxon>Eukaryota</taxon>
        <taxon>Fungi</taxon>
        <taxon>Dikarya</taxon>
        <taxon>Ascomycota</taxon>
        <taxon>Pezizomycotina</taxon>
        <taxon>Sordariomycetes</taxon>
        <taxon>Hypocreomycetidae</taxon>
        <taxon>Hypocreales</taxon>
        <taxon>Nectriaceae</taxon>
        <taxon>Dactylonectria</taxon>
    </lineage>
</organism>
<dbReference type="PANTHER" id="PTHR47381:SF3">
    <property type="entry name" value="ALPHA_BETA-HYDROLASES SUPERFAMILY PROTEIN"/>
    <property type="match status" value="1"/>
</dbReference>
<dbReference type="OrthoDB" id="2152248at2759"/>
<dbReference type="AlphaFoldDB" id="A0A9P9EEQ4"/>
<protein>
    <submittedName>
        <fullName evidence="1">Alpha/Beta hydrolase protein</fullName>
    </submittedName>
</protein>
<dbReference type="GO" id="GO:0016787">
    <property type="term" value="F:hydrolase activity"/>
    <property type="evidence" value="ECO:0007669"/>
    <property type="project" value="UniProtKB-KW"/>
</dbReference>